<keyword evidence="2" id="KW-1185">Reference proteome</keyword>
<dbReference type="EnsemblProtists" id="HpaT813851">
    <property type="protein sequence ID" value="HpaP813851"/>
    <property type="gene ID" value="HpaG813851"/>
</dbReference>
<dbReference type="HOGENOM" id="CLU_3091414_0_0_1"/>
<dbReference type="Proteomes" id="UP000011713">
    <property type="component" value="Unassembled WGS sequence"/>
</dbReference>
<reference evidence="1" key="2">
    <citation type="submission" date="2015-06" db="UniProtKB">
        <authorList>
            <consortium name="EnsemblProtists"/>
        </authorList>
    </citation>
    <scope>IDENTIFICATION</scope>
    <source>
        <strain evidence="1">Emoy2</strain>
    </source>
</reference>
<reference evidence="2" key="1">
    <citation type="journal article" date="2010" name="Science">
        <title>Signatures of adaptation to obligate biotrophy in the Hyaloperonospora arabidopsidis genome.</title>
        <authorList>
            <person name="Baxter L."/>
            <person name="Tripathy S."/>
            <person name="Ishaque N."/>
            <person name="Boot N."/>
            <person name="Cabral A."/>
            <person name="Kemen E."/>
            <person name="Thines M."/>
            <person name="Ah-Fong A."/>
            <person name="Anderson R."/>
            <person name="Badejoko W."/>
            <person name="Bittner-Eddy P."/>
            <person name="Boore J.L."/>
            <person name="Chibucos M.C."/>
            <person name="Coates M."/>
            <person name="Dehal P."/>
            <person name="Delehaunty K."/>
            <person name="Dong S."/>
            <person name="Downton P."/>
            <person name="Dumas B."/>
            <person name="Fabro G."/>
            <person name="Fronick C."/>
            <person name="Fuerstenberg S.I."/>
            <person name="Fulton L."/>
            <person name="Gaulin E."/>
            <person name="Govers F."/>
            <person name="Hughes L."/>
            <person name="Humphray S."/>
            <person name="Jiang R.H."/>
            <person name="Judelson H."/>
            <person name="Kamoun S."/>
            <person name="Kyung K."/>
            <person name="Meijer H."/>
            <person name="Minx P."/>
            <person name="Morris P."/>
            <person name="Nelson J."/>
            <person name="Phuntumart V."/>
            <person name="Qutob D."/>
            <person name="Rehmany A."/>
            <person name="Rougon-Cardoso A."/>
            <person name="Ryden P."/>
            <person name="Torto-Alalibo T."/>
            <person name="Studholme D."/>
            <person name="Wang Y."/>
            <person name="Win J."/>
            <person name="Wood J."/>
            <person name="Clifton S.W."/>
            <person name="Rogers J."/>
            <person name="Van den Ackerveken G."/>
            <person name="Jones J.D."/>
            <person name="McDowell J.M."/>
            <person name="Beynon J."/>
            <person name="Tyler B.M."/>
        </authorList>
    </citation>
    <scope>NUCLEOTIDE SEQUENCE [LARGE SCALE GENOMIC DNA]</scope>
    <source>
        <strain evidence="2">Emoy2</strain>
    </source>
</reference>
<dbReference type="InParanoid" id="M4C433"/>
<dbReference type="VEuPathDB" id="FungiDB:HpaG813851"/>
<evidence type="ECO:0000313" key="1">
    <source>
        <dbReference type="EnsemblProtists" id="HpaP813851"/>
    </source>
</evidence>
<dbReference type="EMBL" id="JH598197">
    <property type="status" value="NOT_ANNOTATED_CDS"/>
    <property type="molecule type" value="Genomic_DNA"/>
</dbReference>
<evidence type="ECO:0000313" key="2">
    <source>
        <dbReference type="Proteomes" id="UP000011713"/>
    </source>
</evidence>
<accession>M4C433</accession>
<sequence length="52" mass="5827">MAMDKQYDDQGIAVHFLICVDANEKKRCIVWPSGIYKASCNYALMAQTGSKL</sequence>
<dbReference type="AlphaFoldDB" id="M4C433"/>
<protein>
    <submittedName>
        <fullName evidence="1">Uncharacterized protein</fullName>
    </submittedName>
</protein>
<organism evidence="1 2">
    <name type="scientific">Hyaloperonospora arabidopsidis (strain Emoy2)</name>
    <name type="common">Downy mildew agent</name>
    <name type="synonym">Peronospora arabidopsidis</name>
    <dbReference type="NCBI Taxonomy" id="559515"/>
    <lineage>
        <taxon>Eukaryota</taxon>
        <taxon>Sar</taxon>
        <taxon>Stramenopiles</taxon>
        <taxon>Oomycota</taxon>
        <taxon>Peronosporomycetes</taxon>
        <taxon>Peronosporales</taxon>
        <taxon>Peronosporaceae</taxon>
        <taxon>Hyaloperonospora</taxon>
    </lineage>
</organism>
<name>M4C433_HYAAE</name>
<proteinExistence type="predicted"/>